<comment type="similarity">
    <text evidence="1 5">Belongs to the 5-formyltetrahydrofolate cyclo-ligase family.</text>
</comment>
<evidence type="ECO:0000256" key="4">
    <source>
        <dbReference type="PIRSR" id="PIRSR006806-1"/>
    </source>
</evidence>
<dbReference type="PANTHER" id="PTHR23407:SF1">
    <property type="entry name" value="5-FORMYLTETRAHYDROFOLATE CYCLO-LIGASE"/>
    <property type="match status" value="1"/>
</dbReference>
<gene>
    <name evidence="6" type="ORF">FHX64_000435</name>
</gene>
<dbReference type="RefSeq" id="WP_183412187.1">
    <property type="nucleotide sequence ID" value="NZ_JACHYB010000001.1"/>
</dbReference>
<keyword evidence="3 4" id="KW-0067">ATP-binding</keyword>
<name>A0A7W5H1E3_9PORP</name>
<dbReference type="GO" id="GO:0046872">
    <property type="term" value="F:metal ion binding"/>
    <property type="evidence" value="ECO:0007669"/>
    <property type="project" value="UniProtKB-KW"/>
</dbReference>
<comment type="catalytic activity">
    <reaction evidence="5">
        <text>(6S)-5-formyl-5,6,7,8-tetrahydrofolate + ATP = (6R)-5,10-methenyltetrahydrofolate + ADP + phosphate</text>
        <dbReference type="Rhea" id="RHEA:10488"/>
        <dbReference type="ChEBI" id="CHEBI:30616"/>
        <dbReference type="ChEBI" id="CHEBI:43474"/>
        <dbReference type="ChEBI" id="CHEBI:57455"/>
        <dbReference type="ChEBI" id="CHEBI:57457"/>
        <dbReference type="ChEBI" id="CHEBI:456216"/>
        <dbReference type="EC" id="6.3.3.2"/>
    </reaction>
</comment>
<proteinExistence type="inferred from homology"/>
<organism evidence="6 7">
    <name type="scientific">Microbacter margulisiae</name>
    <dbReference type="NCBI Taxonomy" id="1350067"/>
    <lineage>
        <taxon>Bacteria</taxon>
        <taxon>Pseudomonadati</taxon>
        <taxon>Bacteroidota</taxon>
        <taxon>Bacteroidia</taxon>
        <taxon>Bacteroidales</taxon>
        <taxon>Porphyromonadaceae</taxon>
        <taxon>Microbacter</taxon>
    </lineage>
</organism>
<protein>
    <recommendedName>
        <fullName evidence="5">5-formyltetrahydrofolate cyclo-ligase</fullName>
        <ecNumber evidence="5">6.3.3.2</ecNumber>
    </recommendedName>
</protein>
<dbReference type="SUPFAM" id="SSF100950">
    <property type="entry name" value="NagB/RpiA/CoA transferase-like"/>
    <property type="match status" value="1"/>
</dbReference>
<dbReference type="Pfam" id="PF01812">
    <property type="entry name" value="5-FTHF_cyc-lig"/>
    <property type="match status" value="1"/>
</dbReference>
<evidence type="ECO:0000256" key="2">
    <source>
        <dbReference type="ARBA" id="ARBA00022741"/>
    </source>
</evidence>
<dbReference type="InterPro" id="IPR024185">
    <property type="entry name" value="FTHF_cligase-like_sf"/>
</dbReference>
<keyword evidence="5" id="KW-0460">Magnesium</keyword>
<comment type="caution">
    <text evidence="6">The sequence shown here is derived from an EMBL/GenBank/DDBJ whole genome shotgun (WGS) entry which is preliminary data.</text>
</comment>
<comment type="cofactor">
    <cofactor evidence="5">
        <name>Mg(2+)</name>
        <dbReference type="ChEBI" id="CHEBI:18420"/>
    </cofactor>
</comment>
<evidence type="ECO:0000313" key="6">
    <source>
        <dbReference type="EMBL" id="MBB3186272.1"/>
    </source>
</evidence>
<keyword evidence="5" id="KW-0479">Metal-binding</keyword>
<dbReference type="EC" id="6.3.3.2" evidence="5"/>
<dbReference type="GO" id="GO:0009396">
    <property type="term" value="P:folic acid-containing compound biosynthetic process"/>
    <property type="evidence" value="ECO:0007669"/>
    <property type="project" value="TreeGrafter"/>
</dbReference>
<dbReference type="NCBIfam" id="TIGR02727">
    <property type="entry name" value="MTHFS_bact"/>
    <property type="match status" value="1"/>
</dbReference>
<dbReference type="GO" id="GO:0035999">
    <property type="term" value="P:tetrahydrofolate interconversion"/>
    <property type="evidence" value="ECO:0007669"/>
    <property type="project" value="TreeGrafter"/>
</dbReference>
<dbReference type="Gene3D" id="3.40.50.10420">
    <property type="entry name" value="NagB/RpiA/CoA transferase-like"/>
    <property type="match status" value="1"/>
</dbReference>
<evidence type="ECO:0000313" key="7">
    <source>
        <dbReference type="Proteomes" id="UP000544222"/>
    </source>
</evidence>
<dbReference type="InterPro" id="IPR037171">
    <property type="entry name" value="NagB/RpiA_transferase-like"/>
</dbReference>
<sequence>MSGTSLTEQKKALRLLIKERKKTLDVKDREVFSSQIFDILKQNELFQKAKTILCYWSMPDEVETHTFVQNHLSEKVWLLPVVKDDTLEIRQFTGVHDLQQGVLNIGEPLGQPFEGNIDLAVIPGMAFDRDGNRLGRGKGYYDKFLLQHNLHTIAVAFYCQIVDEVPVGKWDVKMHHIITEKGIITPIA</sequence>
<keyword evidence="6" id="KW-0436">Ligase</keyword>
<dbReference type="PIRSF" id="PIRSF006806">
    <property type="entry name" value="FTHF_cligase"/>
    <property type="match status" value="1"/>
</dbReference>
<dbReference type="InterPro" id="IPR002698">
    <property type="entry name" value="FTHF_cligase"/>
</dbReference>
<dbReference type="PANTHER" id="PTHR23407">
    <property type="entry name" value="ATPASE INHIBITOR/5-FORMYLTETRAHYDROFOLATE CYCLO-LIGASE"/>
    <property type="match status" value="1"/>
</dbReference>
<feature type="binding site" evidence="4">
    <location>
        <begin position="133"/>
        <end position="141"/>
    </location>
    <ligand>
        <name>ATP</name>
        <dbReference type="ChEBI" id="CHEBI:30616"/>
    </ligand>
</feature>
<dbReference type="Proteomes" id="UP000544222">
    <property type="component" value="Unassembled WGS sequence"/>
</dbReference>
<evidence type="ECO:0000256" key="3">
    <source>
        <dbReference type="ARBA" id="ARBA00022840"/>
    </source>
</evidence>
<dbReference type="GO" id="GO:0005524">
    <property type="term" value="F:ATP binding"/>
    <property type="evidence" value="ECO:0007669"/>
    <property type="project" value="UniProtKB-KW"/>
</dbReference>
<dbReference type="GO" id="GO:0030272">
    <property type="term" value="F:5-formyltetrahydrofolate cyclo-ligase activity"/>
    <property type="evidence" value="ECO:0007669"/>
    <property type="project" value="UniProtKB-EC"/>
</dbReference>
<feature type="binding site" evidence="4">
    <location>
        <begin position="10"/>
        <end position="14"/>
    </location>
    <ligand>
        <name>ATP</name>
        <dbReference type="ChEBI" id="CHEBI:30616"/>
    </ligand>
</feature>
<dbReference type="AlphaFoldDB" id="A0A7W5H1E3"/>
<reference evidence="6 7" key="1">
    <citation type="submission" date="2020-08" db="EMBL/GenBank/DDBJ databases">
        <title>Genomic Encyclopedia of Type Strains, Phase IV (KMG-IV): sequencing the most valuable type-strain genomes for metagenomic binning, comparative biology and taxonomic classification.</title>
        <authorList>
            <person name="Goeker M."/>
        </authorList>
    </citation>
    <scope>NUCLEOTIDE SEQUENCE [LARGE SCALE GENOMIC DNA]</scope>
    <source>
        <strain evidence="6 7">DSM 27471</strain>
    </source>
</reference>
<feature type="binding site" evidence="4">
    <location>
        <position position="61"/>
    </location>
    <ligand>
        <name>substrate</name>
    </ligand>
</feature>
<keyword evidence="2 4" id="KW-0547">Nucleotide-binding</keyword>
<keyword evidence="7" id="KW-1185">Reference proteome</keyword>
<evidence type="ECO:0000256" key="1">
    <source>
        <dbReference type="ARBA" id="ARBA00010638"/>
    </source>
</evidence>
<dbReference type="EMBL" id="JACHYB010000001">
    <property type="protein sequence ID" value="MBB3186272.1"/>
    <property type="molecule type" value="Genomic_DNA"/>
</dbReference>
<accession>A0A7W5H1E3</accession>
<evidence type="ECO:0000256" key="5">
    <source>
        <dbReference type="RuleBase" id="RU361279"/>
    </source>
</evidence>